<dbReference type="EMBL" id="LGRN01000317">
    <property type="protein sequence ID" value="OJD13269.1"/>
    <property type="molecule type" value="Genomic_DNA"/>
</dbReference>
<dbReference type="InterPro" id="IPR006603">
    <property type="entry name" value="PQ-loop_rpt"/>
</dbReference>
<feature type="compositionally biased region" description="Basic residues" evidence="7">
    <location>
        <begin position="170"/>
        <end position="185"/>
    </location>
</feature>
<evidence type="ECO:0000313" key="10">
    <source>
        <dbReference type="Proteomes" id="UP000182235"/>
    </source>
</evidence>
<dbReference type="GO" id="GO:0015174">
    <property type="term" value="F:basic amino acid transmembrane transporter activity"/>
    <property type="evidence" value="ECO:0007669"/>
    <property type="project" value="UniProtKB-ARBA"/>
</dbReference>
<dbReference type="FunFam" id="1.20.1280.290:FF:000012">
    <property type="entry name" value="Vacuolar membrane PQ loop repeat protein"/>
    <property type="match status" value="1"/>
</dbReference>
<feature type="transmembrane region" description="Helical" evidence="8">
    <location>
        <begin position="20"/>
        <end position="40"/>
    </location>
</feature>
<dbReference type="AlphaFoldDB" id="A0A1J9QDN3"/>
<dbReference type="Gene3D" id="1.20.1280.290">
    <property type="match status" value="2"/>
</dbReference>
<dbReference type="Pfam" id="PF04193">
    <property type="entry name" value="PQ-loop"/>
    <property type="match status" value="2"/>
</dbReference>
<feature type="compositionally biased region" description="Basic residues" evidence="7">
    <location>
        <begin position="113"/>
        <end position="127"/>
    </location>
</feature>
<feature type="transmembrane region" description="Helical" evidence="8">
    <location>
        <begin position="280"/>
        <end position="299"/>
    </location>
</feature>
<dbReference type="FunFam" id="1.20.1280.290:FF:000009">
    <property type="entry name" value="PQ loop repeat family protein"/>
    <property type="match status" value="1"/>
</dbReference>
<evidence type="ECO:0000256" key="6">
    <source>
        <dbReference type="ARBA" id="ARBA00050768"/>
    </source>
</evidence>
<dbReference type="PANTHER" id="PTHR16201">
    <property type="entry name" value="SEVEN TRANSMEMBRANE PROTEIN 1-RELATED"/>
    <property type="match status" value="1"/>
</dbReference>
<keyword evidence="10" id="KW-1185">Reference proteome</keyword>
<dbReference type="OrthoDB" id="8048523at2759"/>
<evidence type="ECO:0000256" key="5">
    <source>
        <dbReference type="ARBA" id="ARBA00038039"/>
    </source>
</evidence>
<dbReference type="Proteomes" id="UP000182235">
    <property type="component" value="Unassembled WGS sequence"/>
</dbReference>
<comment type="catalytic activity">
    <reaction evidence="6">
        <text>L-histidine(out) + L-arginine(in) = L-histidine(in) + L-arginine(out)</text>
        <dbReference type="Rhea" id="RHEA:71063"/>
        <dbReference type="ChEBI" id="CHEBI:32682"/>
        <dbReference type="ChEBI" id="CHEBI:57595"/>
    </reaction>
</comment>
<dbReference type="GO" id="GO:0034486">
    <property type="term" value="P:vacuolar transmembrane transport"/>
    <property type="evidence" value="ECO:0007669"/>
    <property type="project" value="UniProtKB-ARBA"/>
</dbReference>
<evidence type="ECO:0000256" key="4">
    <source>
        <dbReference type="ARBA" id="ARBA00023136"/>
    </source>
</evidence>
<organism evidence="9 10">
    <name type="scientific">Emergomyces pasteurianus Ep9510</name>
    <dbReference type="NCBI Taxonomy" id="1447872"/>
    <lineage>
        <taxon>Eukaryota</taxon>
        <taxon>Fungi</taxon>
        <taxon>Dikarya</taxon>
        <taxon>Ascomycota</taxon>
        <taxon>Pezizomycotina</taxon>
        <taxon>Eurotiomycetes</taxon>
        <taxon>Eurotiomycetidae</taxon>
        <taxon>Onygenales</taxon>
        <taxon>Ajellomycetaceae</taxon>
        <taxon>Emergomyces</taxon>
    </lineage>
</organism>
<accession>A0A1J9QDN3</accession>
<evidence type="ECO:0000256" key="2">
    <source>
        <dbReference type="ARBA" id="ARBA00022692"/>
    </source>
</evidence>
<feature type="compositionally biased region" description="Acidic residues" evidence="7">
    <location>
        <begin position="135"/>
        <end position="145"/>
    </location>
</feature>
<gene>
    <name evidence="9" type="ORF">AJ78_06264</name>
</gene>
<dbReference type="SMART" id="SM00679">
    <property type="entry name" value="CTNS"/>
    <property type="match status" value="2"/>
</dbReference>
<keyword evidence="2 8" id="KW-0812">Transmembrane</keyword>
<evidence type="ECO:0008006" key="11">
    <source>
        <dbReference type="Google" id="ProtNLM"/>
    </source>
</evidence>
<dbReference type="PANTHER" id="PTHR16201:SF44">
    <property type="entry name" value="SEVEN TRANSMEMBRANE PROTEIN 1"/>
    <property type="match status" value="1"/>
</dbReference>
<comment type="caution">
    <text evidence="9">The sequence shown here is derived from an EMBL/GenBank/DDBJ whole genome shotgun (WGS) entry which is preliminary data.</text>
</comment>
<feature type="transmembrane region" description="Helical" evidence="8">
    <location>
        <begin position="311"/>
        <end position="329"/>
    </location>
</feature>
<comment type="similarity">
    <text evidence="5">Belongs to the laat-1 family.</text>
</comment>
<keyword evidence="4 8" id="KW-0472">Membrane</keyword>
<protein>
    <recommendedName>
        <fullName evidence="11">Vacuolar membrane PQ loop repeat protein</fullName>
    </recommendedName>
</protein>
<dbReference type="InterPro" id="IPR051415">
    <property type="entry name" value="LAAT-1"/>
</dbReference>
<feature type="transmembrane region" description="Helical" evidence="8">
    <location>
        <begin position="78"/>
        <end position="102"/>
    </location>
</feature>
<feature type="transmembrane region" description="Helical" evidence="8">
    <location>
        <begin position="52"/>
        <end position="72"/>
    </location>
</feature>
<keyword evidence="3 8" id="KW-1133">Transmembrane helix</keyword>
<proteinExistence type="inferred from homology"/>
<evidence type="ECO:0000313" key="9">
    <source>
        <dbReference type="EMBL" id="OJD13269.1"/>
    </source>
</evidence>
<feature type="region of interest" description="Disordered" evidence="7">
    <location>
        <begin position="113"/>
        <end position="189"/>
    </location>
</feature>
<reference evidence="9 10" key="1">
    <citation type="submission" date="2015-07" db="EMBL/GenBank/DDBJ databases">
        <title>Emmonsia species relationships and genome sequence.</title>
        <authorList>
            <consortium name="The Broad Institute Genomics Platform"/>
            <person name="Cuomo C.A."/>
            <person name="Munoz J.F."/>
            <person name="Imamovic A."/>
            <person name="Priest M.E."/>
            <person name="Young S."/>
            <person name="Clay O.K."/>
            <person name="McEwen J.G."/>
        </authorList>
    </citation>
    <scope>NUCLEOTIDE SEQUENCE [LARGE SCALE GENOMIC DNA]</scope>
    <source>
        <strain evidence="9 10">UAMH 9510</strain>
    </source>
</reference>
<sequence length="347" mass="37924">MPAMSGPVDSATLTPREAASGVLGSVSLACWIFLLVPQLIENYKYGSADAVSLAFIFVWFIGDIANLIGSLWAQLVPVIVAIAVYFCLADGILICQCIYYNIKNTRLEAASSARKRKHGHGHGHRDRRTLSGEMTVDESDAESDAPDPTTPLLSRRMSENLGISASASAARRRRSSASMRRRHSQHPVQDSLAKILEETEPGNTWVKNCLSVFGICAAGAAGWFIAWKSGVWQPLAKEQPGHMAVGAQVFGYLSALCYLGARIPQIIKNYREKSCEGLSLLFFIFSLMGNLSYGAGILFHSTEKGYFLKNLPWLIGSIGTIFEDGVIFAQFRIYAIQHRDIASSAVI</sequence>
<feature type="transmembrane region" description="Helical" evidence="8">
    <location>
        <begin position="239"/>
        <end position="259"/>
    </location>
</feature>
<evidence type="ECO:0000256" key="8">
    <source>
        <dbReference type="SAM" id="Phobius"/>
    </source>
</evidence>
<evidence type="ECO:0000256" key="7">
    <source>
        <dbReference type="SAM" id="MobiDB-lite"/>
    </source>
</evidence>
<comment type="subcellular location">
    <subcellularLocation>
        <location evidence="1">Membrane</location>
        <topology evidence="1">Multi-pass membrane protein</topology>
    </subcellularLocation>
</comment>
<dbReference type="VEuPathDB" id="FungiDB:AJ78_06264"/>
<evidence type="ECO:0000256" key="3">
    <source>
        <dbReference type="ARBA" id="ARBA00022989"/>
    </source>
</evidence>
<feature type="transmembrane region" description="Helical" evidence="8">
    <location>
        <begin position="209"/>
        <end position="227"/>
    </location>
</feature>
<dbReference type="GO" id="GO:0098852">
    <property type="term" value="C:lytic vacuole membrane"/>
    <property type="evidence" value="ECO:0007669"/>
    <property type="project" value="UniProtKB-ARBA"/>
</dbReference>
<evidence type="ECO:0000256" key="1">
    <source>
        <dbReference type="ARBA" id="ARBA00004141"/>
    </source>
</evidence>
<name>A0A1J9QDN3_9EURO</name>